<evidence type="ECO:0000256" key="1">
    <source>
        <dbReference type="SAM" id="Phobius"/>
    </source>
</evidence>
<dbReference type="EMBL" id="NXLR01000018">
    <property type="protein sequence ID" value="RDU59133.1"/>
    <property type="molecule type" value="Genomic_DNA"/>
</dbReference>
<evidence type="ECO:0000313" key="2">
    <source>
        <dbReference type="EMBL" id="RDU59133.1"/>
    </source>
</evidence>
<dbReference type="OrthoDB" id="5349007at2"/>
<feature type="transmembrane region" description="Helical" evidence="1">
    <location>
        <begin position="144"/>
        <end position="165"/>
    </location>
</feature>
<name>A0A3D8I1W5_9HELI</name>
<keyword evidence="3" id="KW-1185">Reference proteome</keyword>
<feature type="transmembrane region" description="Helical" evidence="1">
    <location>
        <begin position="49"/>
        <end position="70"/>
    </location>
</feature>
<accession>A0A3D8I1W5</accession>
<dbReference type="InterPro" id="IPR051791">
    <property type="entry name" value="Pra-immunoreactive"/>
</dbReference>
<dbReference type="Proteomes" id="UP000256599">
    <property type="component" value="Unassembled WGS sequence"/>
</dbReference>
<sequence length="184" mass="21253">MMKHKRWRKVKSTQKLKTDIKKPSIWVDLQHFSLKKQLRLMYAGERLKAFITDMFMINMPLLYLTTYVFLDGKDAFTHNQSAILACGIGYGIITSLFLAFASQTPGYKYMQIKLARYKDSINTQDSTQKPSPLKEKKLGFIRVFIRYVLWVIGTSFLIGILIGIFRSDGRCLHDILCDTCILPA</sequence>
<keyword evidence="1" id="KW-0812">Transmembrane</keyword>
<dbReference type="AlphaFoldDB" id="A0A3D8I1W5"/>
<dbReference type="PANTHER" id="PTHR36115:SF6">
    <property type="entry name" value="PROLINE-RICH ANTIGEN HOMOLOG"/>
    <property type="match status" value="1"/>
</dbReference>
<reference evidence="2 3" key="1">
    <citation type="submission" date="2018-04" db="EMBL/GenBank/DDBJ databases">
        <title>Novel Campyloabacter and Helicobacter Species and Strains.</title>
        <authorList>
            <person name="Mannion A.J."/>
            <person name="Shen Z."/>
            <person name="Fox J.G."/>
        </authorList>
    </citation>
    <scope>NUCLEOTIDE SEQUENCE [LARGE SCALE GENOMIC DNA]</scope>
    <source>
        <strain evidence="2 3">MIT 98-6070</strain>
    </source>
</reference>
<proteinExistence type="predicted"/>
<keyword evidence="1" id="KW-0472">Membrane</keyword>
<protein>
    <submittedName>
        <fullName evidence="2">RDD family protein</fullName>
    </submittedName>
</protein>
<organism evidence="2 3">
    <name type="scientific">Helicobacter marmotae</name>
    <dbReference type="NCBI Taxonomy" id="152490"/>
    <lineage>
        <taxon>Bacteria</taxon>
        <taxon>Pseudomonadati</taxon>
        <taxon>Campylobacterota</taxon>
        <taxon>Epsilonproteobacteria</taxon>
        <taxon>Campylobacterales</taxon>
        <taxon>Helicobacteraceae</taxon>
        <taxon>Helicobacter</taxon>
    </lineage>
</organism>
<evidence type="ECO:0000313" key="3">
    <source>
        <dbReference type="Proteomes" id="UP000256599"/>
    </source>
</evidence>
<dbReference type="PANTHER" id="PTHR36115">
    <property type="entry name" value="PROLINE-RICH ANTIGEN HOMOLOG-RELATED"/>
    <property type="match status" value="1"/>
</dbReference>
<dbReference type="RefSeq" id="WP_104700369.1">
    <property type="nucleotide sequence ID" value="NZ_FZPP01000027.1"/>
</dbReference>
<comment type="caution">
    <text evidence="2">The sequence shown here is derived from an EMBL/GenBank/DDBJ whole genome shotgun (WGS) entry which is preliminary data.</text>
</comment>
<keyword evidence="1" id="KW-1133">Transmembrane helix</keyword>
<gene>
    <name evidence="2" type="ORF">CQA63_08025</name>
</gene>
<feature type="transmembrane region" description="Helical" evidence="1">
    <location>
        <begin position="82"/>
        <end position="101"/>
    </location>
</feature>